<dbReference type="Gene3D" id="2.60.260.20">
    <property type="entry name" value="Urease metallochaperone UreE, N-terminal domain"/>
    <property type="match status" value="2"/>
</dbReference>
<dbReference type="InterPro" id="IPR001623">
    <property type="entry name" value="DnaJ_domain"/>
</dbReference>
<dbReference type="SUPFAM" id="SSF46565">
    <property type="entry name" value="Chaperone J-domain"/>
    <property type="match status" value="1"/>
</dbReference>
<proteinExistence type="predicted"/>
<gene>
    <name evidence="4" type="ORF">MANT1106_LOCUS13095</name>
</gene>
<dbReference type="InterPro" id="IPR018253">
    <property type="entry name" value="DnaJ_domain_CS"/>
</dbReference>
<keyword evidence="1" id="KW-0143">Chaperone</keyword>
<dbReference type="Gene3D" id="1.10.287.110">
    <property type="entry name" value="DnaJ domain"/>
    <property type="match status" value="1"/>
</dbReference>
<keyword evidence="2" id="KW-0812">Transmembrane</keyword>
<dbReference type="EMBL" id="HBFC01021900">
    <property type="protein sequence ID" value="CAD8710409.1"/>
    <property type="molecule type" value="Transcribed_RNA"/>
</dbReference>
<organism evidence="4">
    <name type="scientific">Mantoniella antarctica</name>
    <dbReference type="NCBI Taxonomy" id="81844"/>
    <lineage>
        <taxon>Eukaryota</taxon>
        <taxon>Viridiplantae</taxon>
        <taxon>Chlorophyta</taxon>
        <taxon>Mamiellophyceae</taxon>
        <taxon>Mamiellales</taxon>
        <taxon>Mamiellaceae</taxon>
        <taxon>Mantoniella</taxon>
    </lineage>
</organism>
<accession>A0A7S0X9T7</accession>
<dbReference type="Pfam" id="PF00226">
    <property type="entry name" value="DnaJ"/>
    <property type="match status" value="1"/>
</dbReference>
<dbReference type="AlphaFoldDB" id="A0A7S0X9T7"/>
<dbReference type="CDD" id="cd06257">
    <property type="entry name" value="DnaJ"/>
    <property type="match status" value="1"/>
</dbReference>
<dbReference type="PROSITE" id="PS50076">
    <property type="entry name" value="DNAJ_2"/>
    <property type="match status" value="1"/>
</dbReference>
<keyword evidence="2" id="KW-1133">Transmembrane helix</keyword>
<dbReference type="PANTHER" id="PTHR24078:SF553">
    <property type="entry name" value="DNAJ HOMOLOG SUBFAMILY B MEMBER 5"/>
    <property type="match status" value="1"/>
</dbReference>
<feature type="domain" description="J" evidence="3">
    <location>
        <begin position="4"/>
        <end position="74"/>
    </location>
</feature>
<reference evidence="4" key="1">
    <citation type="submission" date="2021-01" db="EMBL/GenBank/DDBJ databases">
        <authorList>
            <person name="Corre E."/>
            <person name="Pelletier E."/>
            <person name="Niang G."/>
            <person name="Scheremetjew M."/>
            <person name="Finn R."/>
            <person name="Kale V."/>
            <person name="Holt S."/>
            <person name="Cochrane G."/>
            <person name="Meng A."/>
            <person name="Brown T."/>
            <person name="Cohen L."/>
        </authorList>
    </citation>
    <scope>NUCLEOTIDE SEQUENCE</scope>
    <source>
        <strain evidence="4">SL-175</strain>
    </source>
</reference>
<evidence type="ECO:0000259" key="3">
    <source>
        <dbReference type="PROSITE" id="PS50076"/>
    </source>
</evidence>
<dbReference type="SMART" id="SM00271">
    <property type="entry name" value="DnaJ"/>
    <property type="match status" value="1"/>
</dbReference>
<name>A0A7S0X9T7_9CHLO</name>
<dbReference type="InterPro" id="IPR002939">
    <property type="entry name" value="DnaJ_C"/>
</dbReference>
<dbReference type="InterPro" id="IPR051339">
    <property type="entry name" value="DnaJ_subfamily_B"/>
</dbReference>
<dbReference type="InterPro" id="IPR008971">
    <property type="entry name" value="HSP40/DnaJ_pept-bd"/>
</dbReference>
<dbReference type="GO" id="GO:0051087">
    <property type="term" value="F:protein-folding chaperone binding"/>
    <property type="evidence" value="ECO:0007669"/>
    <property type="project" value="TreeGrafter"/>
</dbReference>
<dbReference type="PANTHER" id="PTHR24078">
    <property type="entry name" value="DNAJ HOMOLOG SUBFAMILY C MEMBER"/>
    <property type="match status" value="1"/>
</dbReference>
<dbReference type="InterPro" id="IPR036869">
    <property type="entry name" value="J_dom_sf"/>
</dbReference>
<protein>
    <recommendedName>
        <fullName evidence="3">J domain-containing protein</fullName>
    </recommendedName>
</protein>
<dbReference type="GO" id="GO:0051082">
    <property type="term" value="F:unfolded protein binding"/>
    <property type="evidence" value="ECO:0007669"/>
    <property type="project" value="InterPro"/>
</dbReference>
<evidence type="ECO:0000313" key="4">
    <source>
        <dbReference type="EMBL" id="CAD8710409.1"/>
    </source>
</evidence>
<dbReference type="GO" id="GO:0006457">
    <property type="term" value="P:protein folding"/>
    <property type="evidence" value="ECO:0007669"/>
    <property type="project" value="InterPro"/>
</dbReference>
<dbReference type="GO" id="GO:0005829">
    <property type="term" value="C:cytosol"/>
    <property type="evidence" value="ECO:0007669"/>
    <property type="project" value="TreeGrafter"/>
</dbReference>
<evidence type="ECO:0000256" key="2">
    <source>
        <dbReference type="SAM" id="Phobius"/>
    </source>
</evidence>
<dbReference type="PROSITE" id="PS00636">
    <property type="entry name" value="DNAJ_1"/>
    <property type="match status" value="1"/>
</dbReference>
<feature type="transmembrane region" description="Helical" evidence="2">
    <location>
        <begin position="288"/>
        <end position="310"/>
    </location>
</feature>
<evidence type="ECO:0000256" key="1">
    <source>
        <dbReference type="ARBA" id="ARBA00023186"/>
    </source>
</evidence>
<keyword evidence="2" id="KW-0472">Membrane</keyword>
<sequence>MSADPYGVLGLRQADHPGSDVVRKAYHRLARLHHPDKARTPEARETNEARFKEIGNAYEILINPEKRDKFDTHGAEPEFRHPKEAEAEERHARQMYCAAMEIPEMVVRECWCTLEELFAGTVRHVAVALQTMDENGIPSKEAKVFVVNIRAGWSAGREIRFSALGTNNLQSVMVVLRQTPHKIFTRVKNSPDIRVWITLSPSQHALGAVITLPSLDGRQLRLAIRSGSAVVAAGGSKTMRGEGFHVAPPNGMNPPDAGGRGDMIIELRVMSRVETWLKQGNRMRWAKYVGYTVGAFGLVWLGLGALVWALDIDLADHVHIPDRLLVNEYPGSYGLLGTKMFNPRFKIPLGLVRDWAPEGLGMHATKMSFAASSPFRSSR</sequence>
<dbReference type="PRINTS" id="PR00625">
    <property type="entry name" value="JDOMAIN"/>
</dbReference>
<dbReference type="SUPFAM" id="SSF49493">
    <property type="entry name" value="HSP40/DnaJ peptide-binding domain"/>
    <property type="match status" value="1"/>
</dbReference>
<dbReference type="Pfam" id="PF01556">
    <property type="entry name" value="DnaJ_C"/>
    <property type="match status" value="1"/>
</dbReference>